<dbReference type="SUPFAM" id="SSF51735">
    <property type="entry name" value="NAD(P)-binding Rossmann-fold domains"/>
    <property type="match status" value="1"/>
</dbReference>
<comment type="similarity">
    <text evidence="1">Belongs to the short-chain dehydrogenases/reductases (SDR) family.</text>
</comment>
<keyword evidence="3" id="KW-0560">Oxidoreductase</keyword>
<name>A0A9P9IYN5_9PLEO</name>
<dbReference type="PROSITE" id="PS00061">
    <property type="entry name" value="ADH_SHORT"/>
    <property type="match status" value="1"/>
</dbReference>
<comment type="caution">
    <text evidence="4">The sequence shown here is derived from an EMBL/GenBank/DDBJ whole genome shotgun (WGS) entry which is preliminary data.</text>
</comment>
<dbReference type="PANTHER" id="PTHR43180:SF31">
    <property type="entry name" value="CHAIN DEHYDROGENASE_REDUCTASE, PUTATIVE (AFU_ORTHOLOGUE AFUA_2G16570)-RELATED"/>
    <property type="match status" value="1"/>
</dbReference>
<protein>
    <recommendedName>
        <fullName evidence="6">NAD(P)-binding protein</fullName>
    </recommendedName>
</protein>
<keyword evidence="2" id="KW-0521">NADP</keyword>
<reference evidence="4" key="1">
    <citation type="journal article" date="2021" name="Nat. Commun.">
        <title>Genetic determinants of endophytism in the Arabidopsis root mycobiome.</title>
        <authorList>
            <person name="Mesny F."/>
            <person name="Miyauchi S."/>
            <person name="Thiergart T."/>
            <person name="Pickel B."/>
            <person name="Atanasova L."/>
            <person name="Karlsson M."/>
            <person name="Huettel B."/>
            <person name="Barry K.W."/>
            <person name="Haridas S."/>
            <person name="Chen C."/>
            <person name="Bauer D."/>
            <person name="Andreopoulos W."/>
            <person name="Pangilinan J."/>
            <person name="LaButti K."/>
            <person name="Riley R."/>
            <person name="Lipzen A."/>
            <person name="Clum A."/>
            <person name="Drula E."/>
            <person name="Henrissat B."/>
            <person name="Kohler A."/>
            <person name="Grigoriev I.V."/>
            <person name="Martin F.M."/>
            <person name="Hacquard S."/>
        </authorList>
    </citation>
    <scope>NUCLEOTIDE SEQUENCE</scope>
    <source>
        <strain evidence="4">MPI-CAGE-CH-0243</strain>
    </source>
</reference>
<keyword evidence="5" id="KW-1185">Reference proteome</keyword>
<gene>
    <name evidence="4" type="ORF">B0J11DRAFT_157039</name>
</gene>
<evidence type="ECO:0000256" key="3">
    <source>
        <dbReference type="ARBA" id="ARBA00023002"/>
    </source>
</evidence>
<evidence type="ECO:0000256" key="1">
    <source>
        <dbReference type="ARBA" id="ARBA00006484"/>
    </source>
</evidence>
<dbReference type="PRINTS" id="PR00081">
    <property type="entry name" value="GDHRDH"/>
</dbReference>
<evidence type="ECO:0000313" key="4">
    <source>
        <dbReference type="EMBL" id="KAH7135289.1"/>
    </source>
</evidence>
<dbReference type="Proteomes" id="UP000700596">
    <property type="component" value="Unassembled WGS sequence"/>
</dbReference>
<evidence type="ECO:0008006" key="6">
    <source>
        <dbReference type="Google" id="ProtNLM"/>
    </source>
</evidence>
<accession>A0A9P9IYN5</accession>
<dbReference type="Gene3D" id="3.40.50.720">
    <property type="entry name" value="NAD(P)-binding Rossmann-like Domain"/>
    <property type="match status" value="1"/>
</dbReference>
<dbReference type="OrthoDB" id="5371740at2759"/>
<dbReference type="GO" id="GO:0016491">
    <property type="term" value="F:oxidoreductase activity"/>
    <property type="evidence" value="ECO:0007669"/>
    <property type="project" value="UniProtKB-KW"/>
</dbReference>
<dbReference type="PANTHER" id="PTHR43180">
    <property type="entry name" value="3-OXOACYL-(ACYL-CARRIER-PROTEIN) REDUCTASE (AFU_ORTHOLOGUE AFUA_6G11210)"/>
    <property type="match status" value="1"/>
</dbReference>
<dbReference type="EMBL" id="JAGMWT010000002">
    <property type="protein sequence ID" value="KAH7135289.1"/>
    <property type="molecule type" value="Genomic_DNA"/>
</dbReference>
<proteinExistence type="inferred from homology"/>
<dbReference type="AlphaFoldDB" id="A0A9P9IYN5"/>
<dbReference type="Pfam" id="PF00106">
    <property type="entry name" value="adh_short"/>
    <property type="match status" value="1"/>
</dbReference>
<dbReference type="InterPro" id="IPR020904">
    <property type="entry name" value="Sc_DH/Rdtase_CS"/>
</dbReference>
<evidence type="ECO:0000256" key="2">
    <source>
        <dbReference type="ARBA" id="ARBA00022857"/>
    </source>
</evidence>
<evidence type="ECO:0000313" key="5">
    <source>
        <dbReference type="Proteomes" id="UP000700596"/>
    </source>
</evidence>
<dbReference type="InterPro" id="IPR002347">
    <property type="entry name" value="SDR_fam"/>
</dbReference>
<dbReference type="InterPro" id="IPR036291">
    <property type="entry name" value="NAD(P)-bd_dom_sf"/>
</dbReference>
<sequence length="321" mass="36927">MPIPRYTYNGPIDHTVPIDYSKLKGKSVIITGGANGMGETCVRHFAEAGAFVTIADVNKRGYDLAKELNEKYGSEQTVFVEVDIRDWEQQKAMFETARKKFGYVDIVIANAGISRSSGDSLWTLDDPHGEPTKPDLNIVEVNLRGSFYTWKLAVHYFRQQEESEDRDRCFIITGSMVGWIDSPGNWEYTATKYGLRGFMRTARRSSWEQGIRINYVAPCWIKSAIRTKEYEQWLIEHGIEFGEQEDVAGCMKRIASDKSINGKSLMIVPRTIAKEGFKDIDKDDYTEDDGHDGYFKRTQDTQLVIIEDKWRDDYKVRVYKE</sequence>
<organism evidence="4 5">
    <name type="scientific">Dendryphion nanum</name>
    <dbReference type="NCBI Taxonomy" id="256645"/>
    <lineage>
        <taxon>Eukaryota</taxon>
        <taxon>Fungi</taxon>
        <taxon>Dikarya</taxon>
        <taxon>Ascomycota</taxon>
        <taxon>Pezizomycotina</taxon>
        <taxon>Dothideomycetes</taxon>
        <taxon>Pleosporomycetidae</taxon>
        <taxon>Pleosporales</taxon>
        <taxon>Torulaceae</taxon>
        <taxon>Dendryphion</taxon>
    </lineage>
</organism>